<dbReference type="PROSITE" id="PS01336">
    <property type="entry name" value="ADOMETDC"/>
    <property type="match status" value="1"/>
</dbReference>
<dbReference type="GO" id="GO:0004014">
    <property type="term" value="F:adenosylmethionine decarboxylase activity"/>
    <property type="evidence" value="ECO:0007669"/>
    <property type="project" value="UniProtKB-EC"/>
</dbReference>
<evidence type="ECO:0000256" key="5">
    <source>
        <dbReference type="ARBA" id="ARBA00022691"/>
    </source>
</evidence>
<comment type="similarity">
    <text evidence="3">Belongs to the eukaryotic AdoMetDC family.</text>
</comment>
<gene>
    <name evidence="14" type="ORF">EV44_g2648</name>
</gene>
<dbReference type="EMBL" id="JNVN01000779">
    <property type="protein sequence ID" value="KHJ34641.1"/>
    <property type="molecule type" value="Genomic_DNA"/>
</dbReference>
<dbReference type="UniPathway" id="UPA00331">
    <property type="reaction ID" value="UER00451"/>
</dbReference>
<evidence type="ECO:0000256" key="12">
    <source>
        <dbReference type="ARBA" id="ARBA00023270"/>
    </source>
</evidence>
<evidence type="ECO:0000256" key="11">
    <source>
        <dbReference type="ARBA" id="ARBA00023239"/>
    </source>
</evidence>
<keyword evidence="7" id="KW-0068">Autocatalytic cleavage</keyword>
<dbReference type="PANTHER" id="PTHR11570:SF0">
    <property type="entry name" value="S-ADENOSYLMETHIONINE DECARBOXYLASE PROENZYME"/>
    <property type="match status" value="1"/>
</dbReference>
<evidence type="ECO:0000256" key="6">
    <source>
        <dbReference type="ARBA" id="ARBA00022793"/>
    </source>
</evidence>
<keyword evidence="9" id="KW-0620">Polyamine biosynthesis</keyword>
<protein>
    <recommendedName>
        <fullName evidence="4">adenosylmethionine decarboxylase</fullName>
        <ecNumber evidence="4">4.1.1.50</ecNumber>
    </recommendedName>
</protein>
<dbReference type="InterPro" id="IPR016067">
    <property type="entry name" value="S-AdoMet_deCO2ase_core"/>
</dbReference>
<dbReference type="InterPro" id="IPR001985">
    <property type="entry name" value="S-AdoMet_decarboxylase_euk"/>
</dbReference>
<keyword evidence="5" id="KW-0949">S-adenosyl-L-methionine</keyword>
<dbReference type="SUPFAM" id="SSF56276">
    <property type="entry name" value="S-adenosylmethionine decarboxylase"/>
    <property type="match status" value="1"/>
</dbReference>
<evidence type="ECO:0000256" key="8">
    <source>
        <dbReference type="ARBA" id="ARBA00023066"/>
    </source>
</evidence>
<comment type="caution">
    <text evidence="14">The sequence shown here is derived from an EMBL/GenBank/DDBJ whole genome shotgun (WGS) entry which is preliminary data.</text>
</comment>
<evidence type="ECO:0000256" key="7">
    <source>
        <dbReference type="ARBA" id="ARBA00022813"/>
    </source>
</evidence>
<dbReference type="InterPro" id="IPR018166">
    <property type="entry name" value="S-AdoMet_deCO2ase_CS"/>
</dbReference>
<dbReference type="STRING" id="52586.A0A0B1PCF9"/>
<evidence type="ECO:0000256" key="10">
    <source>
        <dbReference type="ARBA" id="ARBA00023145"/>
    </source>
</evidence>
<comment type="pathway">
    <text evidence="2">Amine and polyamine biosynthesis; S-adenosylmethioninamine biosynthesis; S-adenosylmethioninamine from S-adenosyl-L-methionine: step 1/1.</text>
</comment>
<dbReference type="OMA" id="WFEESSN"/>
<organism evidence="14 15">
    <name type="scientific">Uncinula necator</name>
    <name type="common">Grape powdery mildew</name>
    <dbReference type="NCBI Taxonomy" id="52586"/>
    <lineage>
        <taxon>Eukaryota</taxon>
        <taxon>Fungi</taxon>
        <taxon>Dikarya</taxon>
        <taxon>Ascomycota</taxon>
        <taxon>Pezizomycotina</taxon>
        <taxon>Leotiomycetes</taxon>
        <taxon>Erysiphales</taxon>
        <taxon>Erysiphaceae</taxon>
        <taxon>Erysiphe</taxon>
    </lineage>
</organism>
<dbReference type="NCBIfam" id="TIGR00535">
    <property type="entry name" value="SAM_DCase"/>
    <property type="match status" value="1"/>
</dbReference>
<dbReference type="HOGENOM" id="CLU_023050_0_1_1"/>
<keyword evidence="15" id="KW-1185">Reference proteome</keyword>
<keyword evidence="10" id="KW-0865">Zymogen</keyword>
<dbReference type="GO" id="GO:0006597">
    <property type="term" value="P:spermine biosynthetic process"/>
    <property type="evidence" value="ECO:0007669"/>
    <property type="project" value="InterPro"/>
</dbReference>
<keyword evidence="12" id="KW-0704">Schiff base</keyword>
<evidence type="ECO:0000256" key="2">
    <source>
        <dbReference type="ARBA" id="ARBA00004911"/>
    </source>
</evidence>
<proteinExistence type="inferred from homology"/>
<keyword evidence="8" id="KW-0745">Spermidine biosynthesis</keyword>
<evidence type="ECO:0000256" key="3">
    <source>
        <dbReference type="ARBA" id="ARBA00008466"/>
    </source>
</evidence>
<dbReference type="EC" id="4.1.1.50" evidence="4"/>
<evidence type="ECO:0000313" key="15">
    <source>
        <dbReference type="Proteomes" id="UP000030854"/>
    </source>
</evidence>
<evidence type="ECO:0000256" key="1">
    <source>
        <dbReference type="ARBA" id="ARBA00001928"/>
    </source>
</evidence>
<evidence type="ECO:0000256" key="9">
    <source>
        <dbReference type="ARBA" id="ARBA00023115"/>
    </source>
</evidence>
<keyword evidence="6" id="KW-0210">Decarboxylase</keyword>
<dbReference type="Gene3D" id="3.60.90.10">
    <property type="entry name" value="S-adenosylmethionine decarboxylase"/>
    <property type="match status" value="2"/>
</dbReference>
<dbReference type="GO" id="GO:0005829">
    <property type="term" value="C:cytosol"/>
    <property type="evidence" value="ECO:0007669"/>
    <property type="project" value="TreeGrafter"/>
</dbReference>
<accession>A0A0B1PCF9</accession>
<name>A0A0B1PCF9_UNCNE</name>
<dbReference type="Proteomes" id="UP000030854">
    <property type="component" value="Unassembled WGS sequence"/>
</dbReference>
<evidence type="ECO:0000256" key="13">
    <source>
        <dbReference type="ARBA" id="ARBA00023317"/>
    </source>
</evidence>
<keyword evidence="11" id="KW-0456">Lyase</keyword>
<dbReference type="PANTHER" id="PTHR11570">
    <property type="entry name" value="S-ADENOSYLMETHIONINE DECARBOXYLASE"/>
    <property type="match status" value="1"/>
</dbReference>
<comment type="cofactor">
    <cofactor evidence="1">
        <name>pyruvate</name>
        <dbReference type="ChEBI" id="CHEBI:15361"/>
    </cofactor>
</comment>
<dbReference type="AlphaFoldDB" id="A0A0B1PCF9"/>
<dbReference type="Pfam" id="PF01536">
    <property type="entry name" value="SAM_decarbox"/>
    <property type="match status" value="1"/>
</dbReference>
<reference evidence="14 15" key="1">
    <citation type="journal article" date="2014" name="BMC Genomics">
        <title>Adaptive genomic structural variation in the grape powdery mildew pathogen, Erysiphe necator.</title>
        <authorList>
            <person name="Jones L."/>
            <person name="Riaz S."/>
            <person name="Morales-Cruz A."/>
            <person name="Amrine K.C."/>
            <person name="McGuire B."/>
            <person name="Gubler W.D."/>
            <person name="Walker M.A."/>
            <person name="Cantu D."/>
        </authorList>
    </citation>
    <scope>NUCLEOTIDE SEQUENCE [LARGE SCALE GENOMIC DNA]</scope>
    <source>
        <strain evidence="15">c</strain>
    </source>
</reference>
<dbReference type="InterPro" id="IPR048283">
    <property type="entry name" value="AdoMetDC-like"/>
</dbReference>
<dbReference type="GO" id="GO:0008295">
    <property type="term" value="P:spermidine biosynthetic process"/>
    <property type="evidence" value="ECO:0007669"/>
    <property type="project" value="UniProtKB-KW"/>
</dbReference>
<keyword evidence="13" id="KW-0670">Pyruvate</keyword>
<sequence>MLEHENLPTCNSLVTKDATNLLSNFDDNVNCANSSCFEGPEKLLEVWFAPAPDALPHGVKENGLKSVNLQAWEEMLNLVNCKILSVIESKNVDAYLLSESSMFVFPHKLILKTCGTTTLLFGLSRILNIAVIEVGFPQSERNATGESCAIPYRVFYSRKKFLFPDKQQGPHRCWENEVEYLDNIFEGGSAYMVGKVNGDHWYLYLTLPNTSILTSSTTEDSSRNKSLKVNYNSFCPGSQEKENHDETLEILMTDLDQENAKKFYVDHANKVLASNISADAKPKWHNMLDNMEGFHGSMKSSKQLNRIKIRMPKDEEKHSYILSAQSGFLTPPKETSDEAEITQGRALGAIVTEMCGLLDVFPSSEYPNACVDSHLFSPCGLSVNGLIPSINDATAYYFTVHVTPEPHCSYASFESNVPTRLQGRDTVDVVKQVVEIFKPGHFSVTLFEEKKDSIGEVKKCNINQGDVTDNSYNKNKYSNLDKITGYNRKDRIIHQFEGYNLVFCSYEKKAELV</sequence>
<evidence type="ECO:0000313" key="14">
    <source>
        <dbReference type="EMBL" id="KHJ34641.1"/>
    </source>
</evidence>
<evidence type="ECO:0000256" key="4">
    <source>
        <dbReference type="ARBA" id="ARBA00012357"/>
    </source>
</evidence>